<keyword evidence="7 9" id="KW-0479">Metal-binding</keyword>
<evidence type="ECO:0000256" key="4">
    <source>
        <dbReference type="ARBA" id="ARBA00022692"/>
    </source>
</evidence>
<keyword evidence="7" id="KW-0573">Peptidoglycan synthesis</keyword>
<keyword evidence="11" id="KW-1185">Reference proteome</keyword>
<organism evidence="10 11">
    <name type="scientific">Erysipelothrix piscisicarius</name>
    <dbReference type="NCBI Taxonomy" id="2485784"/>
    <lineage>
        <taxon>Bacteria</taxon>
        <taxon>Bacillati</taxon>
        <taxon>Bacillota</taxon>
        <taxon>Erysipelotrichia</taxon>
        <taxon>Erysipelotrichales</taxon>
        <taxon>Erysipelotrichaceae</taxon>
        <taxon>Erysipelothrix</taxon>
    </lineage>
</organism>
<evidence type="ECO:0000256" key="7">
    <source>
        <dbReference type="HAMAP-Rule" id="MF_00038"/>
    </source>
</evidence>
<evidence type="ECO:0000256" key="5">
    <source>
        <dbReference type="ARBA" id="ARBA00022989"/>
    </source>
</evidence>
<dbReference type="GO" id="GO:0008360">
    <property type="term" value="P:regulation of cell shape"/>
    <property type="evidence" value="ECO:0007669"/>
    <property type="project" value="UniProtKB-KW"/>
</dbReference>
<proteinExistence type="inferred from homology"/>
<keyword evidence="4 7" id="KW-0812">Transmembrane</keyword>
<dbReference type="NCBIfam" id="TIGR00445">
    <property type="entry name" value="mraY"/>
    <property type="match status" value="1"/>
</dbReference>
<protein>
    <recommendedName>
        <fullName evidence="7 8">Phospho-N-acetylmuramoyl-pentapeptide-transferase</fullName>
        <ecNumber evidence="7 8">2.7.8.13</ecNumber>
    </recommendedName>
    <alternativeName>
        <fullName evidence="7">UDP-MurNAc-pentapeptide phosphotransferase</fullName>
    </alternativeName>
</protein>
<keyword evidence="7" id="KW-0133">Cell shape</keyword>
<dbReference type="GO" id="GO:0051301">
    <property type="term" value="P:cell division"/>
    <property type="evidence" value="ECO:0007669"/>
    <property type="project" value="UniProtKB-KW"/>
</dbReference>
<feature type="transmembrane region" description="Helical" evidence="7">
    <location>
        <begin position="52"/>
        <end position="71"/>
    </location>
</feature>
<keyword evidence="7" id="KW-1003">Cell membrane</keyword>
<dbReference type="InterPro" id="IPR003524">
    <property type="entry name" value="PNAcMuramoyl-5peptid_Trfase"/>
</dbReference>
<evidence type="ECO:0000256" key="1">
    <source>
        <dbReference type="ARBA" id="ARBA00004141"/>
    </source>
</evidence>
<feature type="transmembrane region" description="Helical" evidence="7">
    <location>
        <begin position="150"/>
        <end position="168"/>
    </location>
</feature>
<dbReference type="UniPathway" id="UPA00219"/>
<accession>A0A3Q8S325</accession>
<reference evidence="10 11" key="1">
    <citation type="journal article" date="2020" name="Int. J. Syst. Evol. Microbiol.">
        <title>Description of Erysipelothrix piscisicarius sp. nov., an emergent fish pathogen, and assessment of virulence using a tiger barb (Puntigrus tetrazona) infection model.</title>
        <authorList>
            <person name="Pomaranski E.K."/>
            <person name="Griffin M.J."/>
            <person name="Camus A.C."/>
            <person name="Armwood A.R."/>
            <person name="Shelley J."/>
            <person name="Waldbieser G.C."/>
            <person name="LaFrentz B.R."/>
            <person name="Garcia J.C."/>
            <person name="Yanong R."/>
            <person name="Soto E."/>
        </authorList>
    </citation>
    <scope>NUCLEOTIDE SEQUENCE [LARGE SCALE GENOMIC DNA]</scope>
    <source>
        <strain evidence="10 11">15TAL0474</strain>
    </source>
</reference>
<dbReference type="PANTHER" id="PTHR22926:SF5">
    <property type="entry name" value="PHOSPHO-N-ACETYLMURAMOYL-PENTAPEPTIDE-TRANSFERASE HOMOLOG"/>
    <property type="match status" value="1"/>
</dbReference>
<comment type="pathway">
    <text evidence="7">Cell wall biogenesis; peptidoglycan biosynthesis.</text>
</comment>
<dbReference type="Pfam" id="PF00953">
    <property type="entry name" value="Glycos_transf_4"/>
    <property type="match status" value="1"/>
</dbReference>
<evidence type="ECO:0000256" key="2">
    <source>
        <dbReference type="ARBA" id="ARBA00005583"/>
    </source>
</evidence>
<sequence length="320" mass="35144">MIVGIIAMLTAFALSVVAYPRFIKYLQTSNMEQKVSEYALEEFKNKQKTPTFGGFIFVVVSVLVALVFNGFNFNGSVLLLIGVYAMYALIGLIDDYKIVKEGKNDGLSPKVKMFSQLLLAVLFYVIYIKMGGDNKLALPFMKEPIDLGWFYLPLLMFIFAGASNAVNLTDGMDGLAGGTSVIAFAAFAFVAYTLNRMDVFMVLLAVIGGLLGFLVYNRKPAKIIMGDVGSLALGALFAGVSVLLNKEILLAIVGGVFVFETLCVIIQRTSWKLRHKKVFKYTPIHYSFTLNGWKEENVVNFFYALGVAFAIIGLALNAIA</sequence>
<keyword evidence="7" id="KW-0132">Cell division</keyword>
<dbReference type="PANTHER" id="PTHR22926">
    <property type="entry name" value="PHOSPHO-N-ACETYLMURAMOYL-PENTAPEPTIDE-TRANSFERASE"/>
    <property type="match status" value="1"/>
</dbReference>
<feature type="transmembrane region" description="Helical" evidence="7">
    <location>
        <begin position="298"/>
        <end position="319"/>
    </location>
</feature>
<dbReference type="GO" id="GO:0046872">
    <property type="term" value="F:metal ion binding"/>
    <property type="evidence" value="ECO:0007669"/>
    <property type="project" value="UniProtKB-KW"/>
</dbReference>
<feature type="transmembrane region" description="Helical" evidence="7">
    <location>
        <begin position="175"/>
        <end position="193"/>
    </location>
</feature>
<comment type="catalytic activity">
    <reaction evidence="7">
        <text>UDP-N-acetyl-alpha-D-muramoyl-L-alanyl-gamma-D-glutamyl-meso-2,6-diaminopimeloyl-D-alanyl-D-alanine + di-trans,octa-cis-undecaprenyl phosphate = di-trans,octa-cis-undecaprenyl diphospho-N-acetyl-alpha-D-muramoyl-L-alanyl-D-glutamyl-meso-2,6-diaminopimeloyl-D-alanyl-D-alanine + UMP</text>
        <dbReference type="Rhea" id="RHEA:28386"/>
        <dbReference type="ChEBI" id="CHEBI:57865"/>
        <dbReference type="ChEBI" id="CHEBI:60392"/>
        <dbReference type="ChEBI" id="CHEBI:61386"/>
        <dbReference type="ChEBI" id="CHEBI:61387"/>
        <dbReference type="EC" id="2.7.8.13"/>
    </reaction>
</comment>
<evidence type="ECO:0000313" key="10">
    <source>
        <dbReference type="EMBL" id="AZK44534.1"/>
    </source>
</evidence>
<dbReference type="EC" id="2.7.8.13" evidence="7 8"/>
<dbReference type="HAMAP" id="MF_00038">
    <property type="entry name" value="MraY"/>
    <property type="match status" value="1"/>
</dbReference>
<evidence type="ECO:0000256" key="6">
    <source>
        <dbReference type="ARBA" id="ARBA00023136"/>
    </source>
</evidence>
<dbReference type="GO" id="GO:0009252">
    <property type="term" value="P:peptidoglycan biosynthetic process"/>
    <property type="evidence" value="ECO:0007669"/>
    <property type="project" value="UniProtKB-UniRule"/>
</dbReference>
<dbReference type="EMBL" id="CP034234">
    <property type="protein sequence ID" value="AZK44534.1"/>
    <property type="molecule type" value="Genomic_DNA"/>
</dbReference>
<dbReference type="GO" id="GO:0051992">
    <property type="term" value="F:UDP-N-acetylmuramoyl-L-alanyl-D-glutamyl-meso-2,6-diaminopimelyl-D-alanyl-D-alanine:undecaprenyl-phosphate transferase activity"/>
    <property type="evidence" value="ECO:0007669"/>
    <property type="project" value="RHEA"/>
</dbReference>
<dbReference type="InterPro" id="IPR018480">
    <property type="entry name" value="PNAcMuramoyl-5peptid_Trfase_CS"/>
</dbReference>
<evidence type="ECO:0000313" key="11">
    <source>
        <dbReference type="Proteomes" id="UP000278804"/>
    </source>
</evidence>
<feature type="transmembrane region" description="Helical" evidence="7">
    <location>
        <begin position="113"/>
        <end position="130"/>
    </location>
</feature>
<gene>
    <name evidence="7" type="primary">mraY</name>
    <name evidence="10" type="ORF">EEI45_07145</name>
</gene>
<feature type="transmembrane region" description="Helical" evidence="7">
    <location>
        <begin position="6"/>
        <end position="23"/>
    </location>
</feature>
<feature type="transmembrane region" description="Helical" evidence="7">
    <location>
        <begin position="248"/>
        <end position="266"/>
    </location>
</feature>
<comment type="similarity">
    <text evidence="2 7">Belongs to the glycosyltransferase 4 family. MraY subfamily.</text>
</comment>
<keyword evidence="5 7" id="KW-1133">Transmembrane helix</keyword>
<dbReference type="GO" id="GO:0005886">
    <property type="term" value="C:plasma membrane"/>
    <property type="evidence" value="ECO:0007669"/>
    <property type="project" value="UniProtKB-SubCell"/>
</dbReference>
<keyword evidence="3 7" id="KW-0808">Transferase</keyword>
<feature type="transmembrane region" description="Helical" evidence="7">
    <location>
        <begin position="199"/>
        <end position="216"/>
    </location>
</feature>
<dbReference type="AlphaFoldDB" id="A0A3Q8S325"/>
<evidence type="ECO:0000256" key="9">
    <source>
        <dbReference type="PIRSR" id="PIRSR600715-1"/>
    </source>
</evidence>
<name>A0A3Q8S325_9FIRM</name>
<feature type="binding site" evidence="9">
    <location>
        <position position="167"/>
    </location>
    <ligand>
        <name>Mg(2+)</name>
        <dbReference type="ChEBI" id="CHEBI:18420"/>
    </ligand>
</feature>
<keyword evidence="6 7" id="KW-0472">Membrane</keyword>
<keyword evidence="7 9" id="KW-0460">Magnesium</keyword>
<keyword evidence="7" id="KW-0961">Cell wall biogenesis/degradation</keyword>
<dbReference type="GO" id="GO:0008963">
    <property type="term" value="F:phospho-N-acetylmuramoyl-pentapeptide-transferase activity"/>
    <property type="evidence" value="ECO:0007669"/>
    <property type="project" value="UniProtKB-UniRule"/>
</dbReference>
<dbReference type="CDD" id="cd06852">
    <property type="entry name" value="GT_MraY"/>
    <property type="match status" value="1"/>
</dbReference>
<dbReference type="InterPro" id="IPR000715">
    <property type="entry name" value="Glycosyl_transferase_4"/>
</dbReference>
<feature type="transmembrane region" description="Helical" evidence="7">
    <location>
        <begin position="223"/>
        <end position="242"/>
    </location>
</feature>
<dbReference type="GO" id="GO:0071555">
    <property type="term" value="P:cell wall organization"/>
    <property type="evidence" value="ECO:0007669"/>
    <property type="project" value="UniProtKB-KW"/>
</dbReference>
<feature type="binding site" evidence="9">
    <location>
        <position position="227"/>
    </location>
    <ligand>
        <name>Mg(2+)</name>
        <dbReference type="ChEBI" id="CHEBI:18420"/>
    </ligand>
</feature>
<feature type="transmembrane region" description="Helical" evidence="7">
    <location>
        <begin position="77"/>
        <end position="93"/>
    </location>
</feature>
<dbReference type="PROSITE" id="PS01348">
    <property type="entry name" value="MRAY_2"/>
    <property type="match status" value="1"/>
</dbReference>
<evidence type="ECO:0000256" key="3">
    <source>
        <dbReference type="ARBA" id="ARBA00022679"/>
    </source>
</evidence>
<dbReference type="KEGG" id="eri:EEI45_07145"/>
<dbReference type="Proteomes" id="UP000278804">
    <property type="component" value="Chromosome"/>
</dbReference>
<comment type="subcellular location">
    <subcellularLocation>
        <location evidence="7">Cell membrane</location>
        <topology evidence="7">Multi-pass membrane protein</topology>
    </subcellularLocation>
    <subcellularLocation>
        <location evidence="1">Membrane</location>
        <topology evidence="1">Multi-pass membrane protein</topology>
    </subcellularLocation>
</comment>
<evidence type="ECO:0000256" key="8">
    <source>
        <dbReference type="NCBIfam" id="TIGR00445"/>
    </source>
</evidence>
<dbReference type="RefSeq" id="WP_125164699.1">
    <property type="nucleotide sequence ID" value="NZ_CP034234.1"/>
</dbReference>
<keyword evidence="7" id="KW-0131">Cell cycle</keyword>
<comment type="cofactor">
    <cofactor evidence="7 9">
        <name>Mg(2+)</name>
        <dbReference type="ChEBI" id="CHEBI:18420"/>
    </cofactor>
</comment>
<comment type="function">
    <text evidence="7">Catalyzes the initial step of the lipid cycle reactions in the biosynthesis of the cell wall peptidoglycan: transfers peptidoglycan precursor phospho-MurNAc-pentapeptide from UDP-MurNAc-pentapeptide onto the lipid carrier undecaprenyl phosphate, yielding undecaprenyl-pyrophosphoryl-MurNAc-pentapeptide, known as lipid I.</text>
</comment>